<evidence type="ECO:0000313" key="1">
    <source>
        <dbReference type="EMBL" id="KAK3264980.1"/>
    </source>
</evidence>
<reference evidence="1 2" key="1">
    <citation type="journal article" date="2015" name="Genome Biol. Evol.">
        <title>Comparative Genomics of a Bacterivorous Green Alga Reveals Evolutionary Causalities and Consequences of Phago-Mixotrophic Mode of Nutrition.</title>
        <authorList>
            <person name="Burns J.A."/>
            <person name="Paasch A."/>
            <person name="Narechania A."/>
            <person name="Kim E."/>
        </authorList>
    </citation>
    <scope>NUCLEOTIDE SEQUENCE [LARGE SCALE GENOMIC DNA]</scope>
    <source>
        <strain evidence="1 2">PLY_AMNH</strain>
    </source>
</reference>
<comment type="caution">
    <text evidence="1">The sequence shown here is derived from an EMBL/GenBank/DDBJ whole genome shotgun (WGS) entry which is preliminary data.</text>
</comment>
<keyword evidence="2" id="KW-1185">Reference proteome</keyword>
<name>A0AAE0KYC8_9CHLO</name>
<organism evidence="1 2">
    <name type="scientific">Cymbomonas tetramitiformis</name>
    <dbReference type="NCBI Taxonomy" id="36881"/>
    <lineage>
        <taxon>Eukaryota</taxon>
        <taxon>Viridiplantae</taxon>
        <taxon>Chlorophyta</taxon>
        <taxon>Pyramimonadophyceae</taxon>
        <taxon>Pyramimonadales</taxon>
        <taxon>Pyramimonadaceae</taxon>
        <taxon>Cymbomonas</taxon>
    </lineage>
</organism>
<protein>
    <submittedName>
        <fullName evidence="1">Uncharacterized protein</fullName>
    </submittedName>
</protein>
<dbReference type="Proteomes" id="UP001190700">
    <property type="component" value="Unassembled WGS sequence"/>
</dbReference>
<dbReference type="AlphaFoldDB" id="A0AAE0KYC8"/>
<proteinExistence type="predicted"/>
<gene>
    <name evidence="1" type="ORF">CYMTET_26309</name>
</gene>
<dbReference type="EMBL" id="LGRX02014228">
    <property type="protein sequence ID" value="KAK3264980.1"/>
    <property type="molecule type" value="Genomic_DNA"/>
</dbReference>
<evidence type="ECO:0000313" key="2">
    <source>
        <dbReference type="Proteomes" id="UP001190700"/>
    </source>
</evidence>
<sequence>MQEFQKESKLLLRNLSADRATIITVVKDATRPAKVKTPESYFDHSFYKSSIDREVMFAFLTRTLQECLVGYHDMFITLFQLTDLDAAVVPKADKLLSRISESLCRGESRTVLERTHSLSPHDGHCARLTLCRTVSRMRPPYMSHAFMPEAYPVMVVLTRDMDPAACVARGHGLACLPDDHLSQEGILTQD</sequence>
<accession>A0AAE0KYC8</accession>